<dbReference type="EMBL" id="CP049057">
    <property type="protein sequence ID" value="QIE58332.1"/>
    <property type="molecule type" value="Genomic_DNA"/>
</dbReference>
<dbReference type="Proteomes" id="UP000505306">
    <property type="component" value="Chromosome"/>
</dbReference>
<name>A0A6G6GIG2_9FLAO</name>
<proteinExistence type="predicted"/>
<dbReference type="Pfam" id="PF12867">
    <property type="entry name" value="DinB_2"/>
    <property type="match status" value="1"/>
</dbReference>
<dbReference type="Gene3D" id="1.20.120.450">
    <property type="entry name" value="dinb family like domain"/>
    <property type="match status" value="1"/>
</dbReference>
<dbReference type="AlphaFoldDB" id="A0A6G6GIG2"/>
<gene>
    <name evidence="2" type="ORF">G5B37_01765</name>
</gene>
<organism evidence="2 3">
    <name type="scientific">Rasiella rasia</name>
    <dbReference type="NCBI Taxonomy" id="2744027"/>
    <lineage>
        <taxon>Bacteria</taxon>
        <taxon>Pseudomonadati</taxon>
        <taxon>Bacteroidota</taxon>
        <taxon>Flavobacteriia</taxon>
        <taxon>Flavobacteriales</taxon>
        <taxon>Flavobacteriaceae</taxon>
        <taxon>Rasiella</taxon>
    </lineage>
</organism>
<evidence type="ECO:0000313" key="2">
    <source>
        <dbReference type="EMBL" id="QIE58332.1"/>
    </source>
</evidence>
<dbReference type="InterPro" id="IPR024775">
    <property type="entry name" value="DinB-like"/>
</dbReference>
<evidence type="ECO:0000259" key="1">
    <source>
        <dbReference type="Pfam" id="PF12867"/>
    </source>
</evidence>
<protein>
    <submittedName>
        <fullName evidence="2">DinB family protein</fullName>
    </submittedName>
</protein>
<accession>A0A6G6GIG2</accession>
<dbReference type="SUPFAM" id="SSF109854">
    <property type="entry name" value="DinB/YfiT-like putative metalloenzymes"/>
    <property type="match status" value="1"/>
</dbReference>
<dbReference type="KEGG" id="mgel:G5B37_01765"/>
<evidence type="ECO:0000313" key="3">
    <source>
        <dbReference type="Proteomes" id="UP000505306"/>
    </source>
</evidence>
<keyword evidence="3" id="KW-1185">Reference proteome</keyword>
<reference evidence="2 3" key="1">
    <citation type="submission" date="2020-02" db="EMBL/GenBank/DDBJ databases">
        <title>Complete genome sequence of Flavobacteriaceae bacterium.</title>
        <authorList>
            <person name="Kim S.-J."/>
            <person name="Kim Y.-S."/>
            <person name="Kim K.-H."/>
        </authorList>
    </citation>
    <scope>NUCLEOTIDE SEQUENCE [LARGE SCALE GENOMIC DNA]</scope>
    <source>
        <strain evidence="2 3">RR4-40</strain>
    </source>
</reference>
<dbReference type="InterPro" id="IPR034660">
    <property type="entry name" value="DinB/YfiT-like"/>
</dbReference>
<sequence>MSMTSPLTSNEYNEYYKRYIDLAISAPLLEGLATGMLETHEFFESIPNEKLEFRYAEGKWTPKQILLHIIDTERVFAYRALQFSRASNVEIKGFDQDEFAANSNADNRSQDSLLKEYMAVRTSSILLFKSFNEATLKRMGEASNFPLSVRASGYIICGHEKHHIKIIKERYL</sequence>
<feature type="domain" description="DinB-like" evidence="1">
    <location>
        <begin position="39"/>
        <end position="167"/>
    </location>
</feature>